<keyword evidence="1" id="KW-0547">Nucleotide-binding</keyword>
<dbReference type="Pfam" id="PF05872">
    <property type="entry name" value="HerA_C"/>
    <property type="match status" value="1"/>
</dbReference>
<evidence type="ECO:0000256" key="6">
    <source>
        <dbReference type="ARBA" id="ARBA00023235"/>
    </source>
</evidence>
<evidence type="ECO:0000256" key="3">
    <source>
        <dbReference type="ARBA" id="ARBA00022806"/>
    </source>
</evidence>
<dbReference type="GO" id="GO:0016787">
    <property type="term" value="F:hydrolase activity"/>
    <property type="evidence" value="ECO:0007669"/>
    <property type="project" value="UniProtKB-KW"/>
</dbReference>
<keyword evidence="4" id="KW-0067">ATP-binding</keyword>
<dbReference type="Gene3D" id="3.40.50.300">
    <property type="entry name" value="P-loop containing nucleotide triphosphate hydrolases"/>
    <property type="match status" value="2"/>
</dbReference>
<dbReference type="SMART" id="SM00382">
    <property type="entry name" value="AAA"/>
    <property type="match status" value="1"/>
</dbReference>
<protein>
    <submittedName>
        <fullName evidence="8">ATPase</fullName>
    </submittedName>
</protein>
<dbReference type="Proteomes" id="UP000072083">
    <property type="component" value="Unassembled WGS sequence"/>
</dbReference>
<dbReference type="InterPro" id="IPR003593">
    <property type="entry name" value="AAA+_ATPase"/>
</dbReference>
<dbReference type="InterPro" id="IPR008571">
    <property type="entry name" value="HerA-like"/>
</dbReference>
<reference evidence="8 9" key="1">
    <citation type="submission" date="2016-02" db="EMBL/GenBank/DDBJ databases">
        <authorList>
            <consortium name="Pathogen Informatics"/>
        </authorList>
    </citation>
    <scope>NUCLEOTIDE SEQUENCE [LARGE SCALE GENOMIC DNA]</scope>
    <source>
        <strain evidence="8 9">LSS44</strain>
    </source>
</reference>
<dbReference type="PANTHER" id="PTHR42957:SF1">
    <property type="entry name" value="HELICASE MJ1565-RELATED"/>
    <property type="match status" value="1"/>
</dbReference>
<dbReference type="InterPro" id="IPR002789">
    <property type="entry name" value="HerA_central"/>
</dbReference>
<keyword evidence="5" id="KW-0238">DNA-binding</keyword>
<dbReference type="Pfam" id="PF01935">
    <property type="entry name" value="DUF87"/>
    <property type="match status" value="1"/>
</dbReference>
<dbReference type="EMBL" id="FIGZ01000017">
    <property type="protein sequence ID" value="CYV07680.1"/>
    <property type="molecule type" value="Genomic_DNA"/>
</dbReference>
<dbReference type="InterPro" id="IPR033186">
    <property type="entry name" value="HerA_C"/>
</dbReference>
<evidence type="ECO:0000313" key="9">
    <source>
        <dbReference type="Proteomes" id="UP000072083"/>
    </source>
</evidence>
<feature type="domain" description="AAA+ ATPase" evidence="7">
    <location>
        <begin position="176"/>
        <end position="493"/>
    </location>
</feature>
<evidence type="ECO:0000259" key="7">
    <source>
        <dbReference type="SMART" id="SM00382"/>
    </source>
</evidence>
<proteinExistence type="predicted"/>
<evidence type="ECO:0000256" key="2">
    <source>
        <dbReference type="ARBA" id="ARBA00022801"/>
    </source>
</evidence>
<dbReference type="InterPro" id="IPR027417">
    <property type="entry name" value="P-loop_NTPase"/>
</dbReference>
<dbReference type="SUPFAM" id="SSF52540">
    <property type="entry name" value="P-loop containing nucleoside triphosphate hydrolases"/>
    <property type="match status" value="1"/>
</dbReference>
<dbReference type="GO" id="GO:0003677">
    <property type="term" value="F:DNA binding"/>
    <property type="evidence" value="ECO:0007669"/>
    <property type="project" value="UniProtKB-KW"/>
</dbReference>
<dbReference type="RefSeq" id="WP_044758683.1">
    <property type="nucleotide sequence ID" value="NZ_CEEJ01000028.1"/>
</dbReference>
<gene>
    <name evidence="8" type="ORF">ERS132406_01571</name>
</gene>
<keyword evidence="2" id="KW-0378">Hydrolase</keyword>
<dbReference type="GO" id="GO:0004386">
    <property type="term" value="F:helicase activity"/>
    <property type="evidence" value="ECO:0007669"/>
    <property type="project" value="UniProtKB-KW"/>
</dbReference>
<dbReference type="AlphaFoldDB" id="A0A0Z8GZH6"/>
<dbReference type="GO" id="GO:0005524">
    <property type="term" value="F:ATP binding"/>
    <property type="evidence" value="ECO:0007669"/>
    <property type="project" value="UniProtKB-KW"/>
</dbReference>
<dbReference type="PANTHER" id="PTHR42957">
    <property type="entry name" value="HELICASE MJ1565-RELATED"/>
    <property type="match status" value="1"/>
</dbReference>
<evidence type="ECO:0000256" key="4">
    <source>
        <dbReference type="ARBA" id="ARBA00022840"/>
    </source>
</evidence>
<evidence type="ECO:0000256" key="5">
    <source>
        <dbReference type="ARBA" id="ARBA00023125"/>
    </source>
</evidence>
<keyword evidence="3" id="KW-0347">Helicase</keyword>
<organism evidence="8 9">
    <name type="scientific">Streptococcus suis</name>
    <dbReference type="NCBI Taxonomy" id="1307"/>
    <lineage>
        <taxon>Bacteria</taxon>
        <taxon>Bacillati</taxon>
        <taxon>Bacillota</taxon>
        <taxon>Bacilli</taxon>
        <taxon>Lactobacillales</taxon>
        <taxon>Streptococcaceae</taxon>
        <taxon>Streptococcus</taxon>
    </lineage>
</organism>
<evidence type="ECO:0000256" key="1">
    <source>
        <dbReference type="ARBA" id="ARBA00022741"/>
    </source>
</evidence>
<evidence type="ECO:0000313" key="8">
    <source>
        <dbReference type="EMBL" id="CYV07680.1"/>
    </source>
</evidence>
<name>A0A0Z8GZH6_STRSU</name>
<keyword evidence="6" id="KW-0413">Isomerase</keyword>
<accession>A0A0Z8GZH6</accession>
<sequence>MIDTLYANGDKNDFYLGMISQVYKNSSVVQVENLSWLKFRKIRKELLVPNTINFLVVIESTLGIFLGEVYQSKLPNSDSVHNALLKDDSEKIYPELSLDIIGIMPNNSNRFKLSGFTTVGLTDRVYIANKKIIDIYLNSIELKEDDPNTPEIKLTSFAKLSNMLSEEVALRPSTLFDRHIMAVGTTNSGKSTSSLSILDKLIQNNKKVLIIDPTGEYSASFDNNSNVEKLELGVDTILDTGKLSFGQWATLFETNDSTQPAVLADAIKSLRFQKKNSIENVYVKVGKTPEEVSRDMSSLGPLDTSFNLQLLSQQIVEEAVEIDRNMTRYISGSFQFNQKQWLVQKVEYKLSNTRLSKFFSTRTNGNADLIEKIDNFVNSSIHSLYINTSSIGTSDSIGGMIIDLISNHIINSKKKDDIAFVMFIDEVHRYSKHHQDNNYQTGLTAIAREGRKKGIFLFLTTQNPQDVPKELLGQIGTLLIHRLTHQNELEAIKNHLSNQSYKQITKLNQGEAILSSINLVRDLHLEMIKSNRTHANSTTLL</sequence>